<evidence type="ECO:0000313" key="1">
    <source>
        <dbReference type="EMBL" id="MFD1039643.1"/>
    </source>
</evidence>
<sequence length="99" mass="12029">MEKSIFEESFWVKTLKQEELLKELLRNWDNGKVYFLSTGEWFFTKENGDTHSKVSEDSPIFHLDYECLKSIRNDNVDNITFNILRILHFYDIYCEYKCQ</sequence>
<name>A0ABW3LPA9_9BACI</name>
<dbReference type="RefSeq" id="WP_390363301.1">
    <property type="nucleotide sequence ID" value="NZ_JBHTKJ010000042.1"/>
</dbReference>
<reference evidence="2" key="1">
    <citation type="journal article" date="2019" name="Int. J. Syst. Evol. Microbiol.">
        <title>The Global Catalogue of Microorganisms (GCM) 10K type strain sequencing project: providing services to taxonomists for standard genome sequencing and annotation.</title>
        <authorList>
            <consortium name="The Broad Institute Genomics Platform"/>
            <consortium name="The Broad Institute Genome Sequencing Center for Infectious Disease"/>
            <person name="Wu L."/>
            <person name="Ma J."/>
        </authorList>
    </citation>
    <scope>NUCLEOTIDE SEQUENCE [LARGE SCALE GENOMIC DNA]</scope>
    <source>
        <strain evidence="2">CCUG 56754</strain>
    </source>
</reference>
<dbReference type="EMBL" id="JBHTKJ010000042">
    <property type="protein sequence ID" value="MFD1039643.1"/>
    <property type="molecule type" value="Genomic_DNA"/>
</dbReference>
<organism evidence="1 2">
    <name type="scientific">Virgibacillus byunsanensis</name>
    <dbReference type="NCBI Taxonomy" id="570945"/>
    <lineage>
        <taxon>Bacteria</taxon>
        <taxon>Bacillati</taxon>
        <taxon>Bacillota</taxon>
        <taxon>Bacilli</taxon>
        <taxon>Bacillales</taxon>
        <taxon>Bacillaceae</taxon>
        <taxon>Virgibacillus</taxon>
    </lineage>
</organism>
<protein>
    <submittedName>
        <fullName evidence="1">Uncharacterized protein</fullName>
    </submittedName>
</protein>
<dbReference type="Proteomes" id="UP001597040">
    <property type="component" value="Unassembled WGS sequence"/>
</dbReference>
<proteinExistence type="predicted"/>
<keyword evidence="2" id="KW-1185">Reference proteome</keyword>
<gene>
    <name evidence="1" type="ORF">ACFQ3N_14735</name>
</gene>
<evidence type="ECO:0000313" key="2">
    <source>
        <dbReference type="Proteomes" id="UP001597040"/>
    </source>
</evidence>
<comment type="caution">
    <text evidence="1">The sequence shown here is derived from an EMBL/GenBank/DDBJ whole genome shotgun (WGS) entry which is preliminary data.</text>
</comment>
<accession>A0ABW3LPA9</accession>